<keyword evidence="1" id="KW-0472">Membrane</keyword>
<dbReference type="AlphaFoldDB" id="A0A448ZDB4"/>
<protein>
    <submittedName>
        <fullName evidence="2">Uncharacterized protein</fullName>
    </submittedName>
</protein>
<gene>
    <name evidence="2" type="ORF">PSNMU_V1.4_AUG-EV-PASAV3_0068880</name>
</gene>
<dbReference type="Proteomes" id="UP000291116">
    <property type="component" value="Unassembled WGS sequence"/>
</dbReference>
<feature type="transmembrane region" description="Helical" evidence="1">
    <location>
        <begin position="12"/>
        <end position="28"/>
    </location>
</feature>
<name>A0A448ZDB4_9STRA</name>
<keyword evidence="1" id="KW-1133">Transmembrane helix</keyword>
<organism evidence="2 3">
    <name type="scientific">Pseudo-nitzschia multistriata</name>
    <dbReference type="NCBI Taxonomy" id="183589"/>
    <lineage>
        <taxon>Eukaryota</taxon>
        <taxon>Sar</taxon>
        <taxon>Stramenopiles</taxon>
        <taxon>Ochrophyta</taxon>
        <taxon>Bacillariophyta</taxon>
        <taxon>Bacillariophyceae</taxon>
        <taxon>Bacillariophycidae</taxon>
        <taxon>Bacillariales</taxon>
        <taxon>Bacillariaceae</taxon>
        <taxon>Pseudo-nitzschia</taxon>
    </lineage>
</organism>
<evidence type="ECO:0000313" key="2">
    <source>
        <dbReference type="EMBL" id="VEU40018.1"/>
    </source>
</evidence>
<evidence type="ECO:0000256" key="1">
    <source>
        <dbReference type="SAM" id="Phobius"/>
    </source>
</evidence>
<reference evidence="2 3" key="1">
    <citation type="submission" date="2019-01" db="EMBL/GenBank/DDBJ databases">
        <authorList>
            <person name="Ferrante I. M."/>
        </authorList>
    </citation>
    <scope>NUCLEOTIDE SEQUENCE [LARGE SCALE GENOMIC DNA]</scope>
    <source>
        <strain evidence="2 3">B856</strain>
    </source>
</reference>
<keyword evidence="1" id="KW-0812">Transmembrane</keyword>
<sequence>MISVRSSTYKSILVLLVASIMEAMSVLLKSNNETSAELDVTDIMDVDGSDGEIDGLEASGAAAAWSSLVVLFTSFMGASFLGS</sequence>
<dbReference type="EMBL" id="CAACVS010000250">
    <property type="protein sequence ID" value="VEU40018.1"/>
    <property type="molecule type" value="Genomic_DNA"/>
</dbReference>
<evidence type="ECO:0000313" key="3">
    <source>
        <dbReference type="Proteomes" id="UP000291116"/>
    </source>
</evidence>
<proteinExistence type="predicted"/>
<feature type="transmembrane region" description="Helical" evidence="1">
    <location>
        <begin position="62"/>
        <end position="81"/>
    </location>
</feature>
<keyword evidence="3" id="KW-1185">Reference proteome</keyword>
<accession>A0A448ZDB4</accession>